<organism evidence="1 2">
    <name type="scientific">Domibacillus antri</name>
    <dbReference type="NCBI Taxonomy" id="1714264"/>
    <lineage>
        <taxon>Bacteria</taxon>
        <taxon>Bacillati</taxon>
        <taxon>Bacillota</taxon>
        <taxon>Bacilli</taxon>
        <taxon>Bacillales</taxon>
        <taxon>Bacillaceae</taxon>
        <taxon>Domibacillus</taxon>
    </lineage>
</organism>
<comment type="caution">
    <text evidence="1">The sequence shown here is derived from an EMBL/GenBank/DDBJ whole genome shotgun (WGS) entry which is preliminary data.</text>
</comment>
<gene>
    <name evidence="1" type="ORF">BTO30_02985</name>
</gene>
<accession>A0A1Q8Q8Q6</accession>
<protein>
    <submittedName>
        <fullName evidence="1">Uncharacterized protein</fullName>
    </submittedName>
</protein>
<dbReference type="Proteomes" id="UP000185568">
    <property type="component" value="Unassembled WGS sequence"/>
</dbReference>
<evidence type="ECO:0000313" key="2">
    <source>
        <dbReference type="Proteomes" id="UP000185568"/>
    </source>
</evidence>
<dbReference type="EMBL" id="MSDU01000005">
    <property type="protein sequence ID" value="OLN23718.1"/>
    <property type="molecule type" value="Genomic_DNA"/>
</dbReference>
<keyword evidence="2" id="KW-1185">Reference proteome</keyword>
<proteinExistence type="predicted"/>
<name>A0A1Q8Q8Q6_9BACI</name>
<dbReference type="RefSeq" id="WP_075397239.1">
    <property type="nucleotide sequence ID" value="NZ_MSDU01000005.1"/>
</dbReference>
<evidence type="ECO:0000313" key="1">
    <source>
        <dbReference type="EMBL" id="OLN23718.1"/>
    </source>
</evidence>
<sequence>MPTRYKFNDLFEETKTKARGPEGVEALKAMETAEALRNGRFWSSIVTDNVSTVSLTAQQSFENPAAYFAANPGAANVNTSLISMEESLLSAEYE</sequence>
<reference evidence="1 2" key="1">
    <citation type="submission" date="2016-12" db="EMBL/GenBank/DDBJ databases">
        <title>Domibacillus antri genome sequencing.</title>
        <authorList>
            <person name="Verma A."/>
            <person name="Krishnamurthi S."/>
        </authorList>
    </citation>
    <scope>NUCLEOTIDE SEQUENCE [LARGE SCALE GENOMIC DNA]</scope>
    <source>
        <strain evidence="1 2">XD80</strain>
    </source>
</reference>
<dbReference type="STRING" id="1714264.BTO30_02985"/>
<dbReference type="AlphaFoldDB" id="A0A1Q8Q8Q6"/>